<name>A0A2N5SXM9_9BASI</name>
<comment type="caution">
    <text evidence="3">The sequence shown here is derived from an EMBL/GenBank/DDBJ whole genome shotgun (WGS) entry which is preliminary data.</text>
</comment>
<sequence>MSRFLFYIGCCLALLHSTLALPIVLPRDGVTETKPQSVRQKLCLFTCWDGWDDDYYWPDPPPPEPDYYCGLLCIGDDYPDPPPPPPPADPYYCPGLICLGDEYPPPPPPPPHHPSPPNPPPTPPSPHGHHPHPPDPDDWPPCEGICIGFESTEGPAGSLAGAQEKSVAKSTTSKPTIAQGTKESSAAESAKQKSSVAPSGHGES</sequence>
<feature type="compositionally biased region" description="Polar residues" evidence="1">
    <location>
        <begin position="168"/>
        <end position="181"/>
    </location>
</feature>
<organism evidence="3 4">
    <name type="scientific">Puccinia coronata f. sp. avenae</name>
    <dbReference type="NCBI Taxonomy" id="200324"/>
    <lineage>
        <taxon>Eukaryota</taxon>
        <taxon>Fungi</taxon>
        <taxon>Dikarya</taxon>
        <taxon>Basidiomycota</taxon>
        <taxon>Pucciniomycotina</taxon>
        <taxon>Pucciniomycetes</taxon>
        <taxon>Pucciniales</taxon>
        <taxon>Pucciniaceae</taxon>
        <taxon>Puccinia</taxon>
    </lineage>
</organism>
<protein>
    <submittedName>
        <fullName evidence="3">Uncharacterized protein</fullName>
    </submittedName>
</protein>
<proteinExistence type="predicted"/>
<keyword evidence="2" id="KW-0732">Signal</keyword>
<accession>A0A2N5SXM9</accession>
<evidence type="ECO:0000256" key="1">
    <source>
        <dbReference type="SAM" id="MobiDB-lite"/>
    </source>
</evidence>
<feature type="region of interest" description="Disordered" evidence="1">
    <location>
        <begin position="103"/>
        <end position="204"/>
    </location>
</feature>
<dbReference type="Proteomes" id="UP000235388">
    <property type="component" value="Unassembled WGS sequence"/>
</dbReference>
<dbReference type="AlphaFoldDB" id="A0A2N5SXM9"/>
<keyword evidence="4" id="KW-1185">Reference proteome</keyword>
<gene>
    <name evidence="3" type="ORF">PCANC_07167</name>
</gene>
<feature type="signal peptide" evidence="2">
    <location>
        <begin position="1"/>
        <end position="20"/>
    </location>
</feature>
<feature type="chain" id="PRO_5014834002" evidence="2">
    <location>
        <begin position="21"/>
        <end position="204"/>
    </location>
</feature>
<feature type="compositionally biased region" description="Low complexity" evidence="1">
    <location>
        <begin position="182"/>
        <end position="195"/>
    </location>
</feature>
<dbReference type="STRING" id="200324.A0A2N5SXM9"/>
<evidence type="ECO:0000256" key="2">
    <source>
        <dbReference type="SAM" id="SignalP"/>
    </source>
</evidence>
<dbReference type="EMBL" id="PGCJ01000839">
    <property type="protein sequence ID" value="PLW17994.1"/>
    <property type="molecule type" value="Genomic_DNA"/>
</dbReference>
<evidence type="ECO:0000313" key="3">
    <source>
        <dbReference type="EMBL" id="PLW17994.1"/>
    </source>
</evidence>
<evidence type="ECO:0000313" key="4">
    <source>
        <dbReference type="Proteomes" id="UP000235388"/>
    </source>
</evidence>
<reference evidence="3 4" key="1">
    <citation type="submission" date="2017-11" db="EMBL/GenBank/DDBJ databases">
        <title>De novo assembly and phasing of dikaryotic genomes from two isolates of Puccinia coronata f. sp. avenae, the causal agent of oat crown rust.</title>
        <authorList>
            <person name="Miller M.E."/>
            <person name="Zhang Y."/>
            <person name="Omidvar V."/>
            <person name="Sperschneider J."/>
            <person name="Schwessinger B."/>
            <person name="Raley C."/>
            <person name="Palmer J.M."/>
            <person name="Garnica D."/>
            <person name="Upadhyaya N."/>
            <person name="Rathjen J."/>
            <person name="Taylor J.M."/>
            <person name="Park R.F."/>
            <person name="Dodds P.N."/>
            <person name="Hirsch C.D."/>
            <person name="Kianian S.F."/>
            <person name="Figueroa M."/>
        </authorList>
    </citation>
    <scope>NUCLEOTIDE SEQUENCE [LARGE SCALE GENOMIC DNA]</scope>
    <source>
        <strain evidence="3">12NC29</strain>
    </source>
</reference>
<feature type="compositionally biased region" description="Pro residues" evidence="1">
    <location>
        <begin position="103"/>
        <end position="126"/>
    </location>
</feature>